<organism evidence="2 3">
    <name type="scientific">Streptomyces coeruleoprunus</name>
    <dbReference type="NCBI Taxonomy" id="285563"/>
    <lineage>
        <taxon>Bacteria</taxon>
        <taxon>Bacillati</taxon>
        <taxon>Actinomycetota</taxon>
        <taxon>Actinomycetes</taxon>
        <taxon>Kitasatosporales</taxon>
        <taxon>Streptomycetaceae</taxon>
        <taxon>Streptomyces</taxon>
    </lineage>
</organism>
<sequence length="44" mass="4427">MGNKVSRLGDSGGTAAAITVIALTALAVVILGYFLFTQSGQSNI</sequence>
<protein>
    <submittedName>
        <fullName evidence="2">Uncharacterized protein</fullName>
    </submittedName>
</protein>
<dbReference type="RefSeq" id="WP_345690859.1">
    <property type="nucleotide sequence ID" value="NZ_BAABIT010000001.1"/>
</dbReference>
<feature type="transmembrane region" description="Helical" evidence="1">
    <location>
        <begin position="15"/>
        <end position="36"/>
    </location>
</feature>
<keyword evidence="1" id="KW-1133">Transmembrane helix</keyword>
<gene>
    <name evidence="2" type="ORF">ACFPM3_24065</name>
</gene>
<keyword evidence="1" id="KW-0812">Transmembrane</keyword>
<keyword evidence="1" id="KW-0472">Membrane</keyword>
<evidence type="ECO:0000313" key="3">
    <source>
        <dbReference type="Proteomes" id="UP001595829"/>
    </source>
</evidence>
<dbReference type="EMBL" id="JBHSJD010000018">
    <property type="protein sequence ID" value="MFC5025208.1"/>
    <property type="molecule type" value="Genomic_DNA"/>
</dbReference>
<evidence type="ECO:0000256" key="1">
    <source>
        <dbReference type="SAM" id="Phobius"/>
    </source>
</evidence>
<proteinExistence type="predicted"/>
<comment type="caution">
    <text evidence="2">The sequence shown here is derived from an EMBL/GenBank/DDBJ whole genome shotgun (WGS) entry which is preliminary data.</text>
</comment>
<reference evidence="3" key="1">
    <citation type="journal article" date="2019" name="Int. J. Syst. Evol. Microbiol.">
        <title>The Global Catalogue of Microorganisms (GCM) 10K type strain sequencing project: providing services to taxonomists for standard genome sequencing and annotation.</title>
        <authorList>
            <consortium name="The Broad Institute Genomics Platform"/>
            <consortium name="The Broad Institute Genome Sequencing Center for Infectious Disease"/>
            <person name="Wu L."/>
            <person name="Ma J."/>
        </authorList>
    </citation>
    <scope>NUCLEOTIDE SEQUENCE [LARGE SCALE GENOMIC DNA]</scope>
    <source>
        <strain evidence="3">CGMCC 4.1648</strain>
    </source>
</reference>
<keyword evidence="3" id="KW-1185">Reference proteome</keyword>
<evidence type="ECO:0000313" key="2">
    <source>
        <dbReference type="EMBL" id="MFC5025208.1"/>
    </source>
</evidence>
<name>A0ABV9XL12_9ACTN</name>
<accession>A0ABV9XL12</accession>
<dbReference type="Proteomes" id="UP001595829">
    <property type="component" value="Unassembled WGS sequence"/>
</dbReference>